<comment type="caution">
    <text evidence="1">The sequence shown here is derived from an EMBL/GenBank/DDBJ whole genome shotgun (WGS) entry which is preliminary data.</text>
</comment>
<reference evidence="1 2" key="1">
    <citation type="submission" date="2017-09" db="EMBL/GenBank/DDBJ databases">
        <title>Depth-based differentiation of microbial function through sediment-hosted aquifers and enrichment of novel symbionts in the deep terrestrial subsurface.</title>
        <authorList>
            <person name="Probst A.J."/>
            <person name="Ladd B."/>
            <person name="Jarett J.K."/>
            <person name="Geller-Mcgrath D.E."/>
            <person name="Sieber C.M."/>
            <person name="Emerson J.B."/>
            <person name="Anantharaman K."/>
            <person name="Thomas B.C."/>
            <person name="Malmstrom R."/>
            <person name="Stieglmeier M."/>
            <person name="Klingl A."/>
            <person name="Woyke T."/>
            <person name="Ryan C.M."/>
            <person name="Banfield J.F."/>
        </authorList>
    </citation>
    <scope>NUCLEOTIDE SEQUENCE [LARGE SCALE GENOMIC DNA]</scope>
    <source>
        <strain evidence="1">CG10_big_fil_rev_8_21_14_0_10_32_10</strain>
    </source>
</reference>
<sequence>MAQDINNPLSITVPLVFEITCIDPDFPTNLEFMWWLKNYVYTRSPDGMSPLYGRTTNPLAVKKEEAALLKSHVEMFIPPFIFISGDLSDDDRALVLIGLGVASSEYYGSFGYVTHVVPLVDPQYNLNLKLVLTNRVLAHSVYSSTSVFKKEDEARLAEYFVTFCYREPVLLHKLVLRYLHAEAELETWRVSVPYDE</sequence>
<name>A0A2H0RAC8_UNCKA</name>
<dbReference type="EMBL" id="PCXU01000023">
    <property type="protein sequence ID" value="PIR43473.1"/>
    <property type="molecule type" value="Genomic_DNA"/>
</dbReference>
<proteinExistence type="predicted"/>
<protein>
    <submittedName>
        <fullName evidence="1">Uncharacterized protein</fullName>
    </submittedName>
</protein>
<gene>
    <name evidence="1" type="ORF">COV24_02620</name>
</gene>
<evidence type="ECO:0000313" key="1">
    <source>
        <dbReference type="EMBL" id="PIR43473.1"/>
    </source>
</evidence>
<organism evidence="1 2">
    <name type="scientific">candidate division WWE3 bacterium CG10_big_fil_rev_8_21_14_0_10_32_10</name>
    <dbReference type="NCBI Taxonomy" id="1975090"/>
    <lineage>
        <taxon>Bacteria</taxon>
        <taxon>Katanobacteria</taxon>
    </lineage>
</organism>
<accession>A0A2H0RAC8</accession>
<dbReference type="AlphaFoldDB" id="A0A2H0RAC8"/>
<dbReference type="Proteomes" id="UP000230214">
    <property type="component" value="Unassembled WGS sequence"/>
</dbReference>
<evidence type="ECO:0000313" key="2">
    <source>
        <dbReference type="Proteomes" id="UP000230214"/>
    </source>
</evidence>